<name>A0A4V2UVS9_9BACL</name>
<evidence type="ECO:0000313" key="4">
    <source>
        <dbReference type="Proteomes" id="UP000294937"/>
    </source>
</evidence>
<gene>
    <name evidence="3" type="ORF">EDD58_101614</name>
</gene>
<dbReference type="InterPro" id="IPR004360">
    <property type="entry name" value="Glyas_Fos-R_dOase_dom"/>
</dbReference>
<dbReference type="PROSITE" id="PS51819">
    <property type="entry name" value="VOC"/>
    <property type="match status" value="1"/>
</dbReference>
<evidence type="ECO:0000256" key="1">
    <source>
        <dbReference type="ARBA" id="ARBA00022723"/>
    </source>
</evidence>
<dbReference type="Gene3D" id="3.10.180.10">
    <property type="entry name" value="2,3-Dihydroxybiphenyl 1,2-Dioxygenase, domain 1"/>
    <property type="match status" value="1"/>
</dbReference>
<dbReference type="GO" id="GO:0046872">
    <property type="term" value="F:metal ion binding"/>
    <property type="evidence" value="ECO:0007669"/>
    <property type="project" value="UniProtKB-KW"/>
</dbReference>
<dbReference type="PANTHER" id="PTHR21366:SF14">
    <property type="entry name" value="GLYOXALASE DOMAIN-CONTAINING PROTEIN 5"/>
    <property type="match status" value="1"/>
</dbReference>
<dbReference type="GO" id="GO:0016740">
    <property type="term" value="F:transferase activity"/>
    <property type="evidence" value="ECO:0007669"/>
    <property type="project" value="UniProtKB-KW"/>
</dbReference>
<organism evidence="3 4">
    <name type="scientific">Hazenella coriacea</name>
    <dbReference type="NCBI Taxonomy" id="1179467"/>
    <lineage>
        <taxon>Bacteria</taxon>
        <taxon>Bacillati</taxon>
        <taxon>Bacillota</taxon>
        <taxon>Bacilli</taxon>
        <taxon>Bacillales</taxon>
        <taxon>Thermoactinomycetaceae</taxon>
        <taxon>Hazenella</taxon>
    </lineage>
</organism>
<evidence type="ECO:0000259" key="2">
    <source>
        <dbReference type="PROSITE" id="PS51819"/>
    </source>
</evidence>
<dbReference type="OrthoDB" id="192739at2"/>
<keyword evidence="3" id="KW-0808">Transferase</keyword>
<sequence>MRVTGVNHITLRVSSLKKSLPFYCDILGMKLIHQGKKDVYLEWGHVWICLLEKEKSISFPPESCGIDHVAFSILEPDFMKAVKTLQQHQISLVREPVLRGGGWSVQFKDPDEIMLELFTGSLAERMKDWK</sequence>
<comment type="caution">
    <text evidence="3">The sequence shown here is derived from an EMBL/GenBank/DDBJ whole genome shotgun (WGS) entry which is preliminary data.</text>
</comment>
<dbReference type="SUPFAM" id="SSF54593">
    <property type="entry name" value="Glyoxalase/Bleomycin resistance protein/Dihydroxybiphenyl dioxygenase"/>
    <property type="match status" value="1"/>
</dbReference>
<proteinExistence type="predicted"/>
<dbReference type="InterPro" id="IPR050383">
    <property type="entry name" value="GlyoxalaseI/FosfomycinResist"/>
</dbReference>
<evidence type="ECO:0000313" key="3">
    <source>
        <dbReference type="EMBL" id="TCS96967.1"/>
    </source>
</evidence>
<dbReference type="InterPro" id="IPR037523">
    <property type="entry name" value="VOC_core"/>
</dbReference>
<dbReference type="InterPro" id="IPR018146">
    <property type="entry name" value="Glyoxalase_1_CS"/>
</dbReference>
<keyword evidence="1" id="KW-0479">Metal-binding</keyword>
<accession>A0A4V2UVS9</accession>
<dbReference type="GO" id="GO:0004462">
    <property type="term" value="F:lactoylglutathione lyase activity"/>
    <property type="evidence" value="ECO:0007669"/>
    <property type="project" value="InterPro"/>
</dbReference>
<dbReference type="EMBL" id="SMAG01000001">
    <property type="protein sequence ID" value="TCS96967.1"/>
    <property type="molecule type" value="Genomic_DNA"/>
</dbReference>
<dbReference type="AlphaFoldDB" id="A0A4V2UVS9"/>
<feature type="domain" description="VOC" evidence="2">
    <location>
        <begin position="5"/>
        <end position="120"/>
    </location>
</feature>
<dbReference type="RefSeq" id="WP_131923339.1">
    <property type="nucleotide sequence ID" value="NZ_SMAG01000001.1"/>
</dbReference>
<protein>
    <submittedName>
        <fullName evidence="3">Metallothiol transferase</fullName>
    </submittedName>
</protein>
<dbReference type="Proteomes" id="UP000294937">
    <property type="component" value="Unassembled WGS sequence"/>
</dbReference>
<dbReference type="PANTHER" id="PTHR21366">
    <property type="entry name" value="GLYOXALASE FAMILY PROTEIN"/>
    <property type="match status" value="1"/>
</dbReference>
<dbReference type="Pfam" id="PF00903">
    <property type="entry name" value="Glyoxalase"/>
    <property type="match status" value="1"/>
</dbReference>
<reference evidence="3 4" key="1">
    <citation type="submission" date="2019-03" db="EMBL/GenBank/DDBJ databases">
        <title>Genomic Encyclopedia of Type Strains, Phase IV (KMG-IV): sequencing the most valuable type-strain genomes for metagenomic binning, comparative biology and taxonomic classification.</title>
        <authorList>
            <person name="Goeker M."/>
        </authorList>
    </citation>
    <scope>NUCLEOTIDE SEQUENCE [LARGE SCALE GENOMIC DNA]</scope>
    <source>
        <strain evidence="3 4">DSM 45707</strain>
    </source>
</reference>
<dbReference type="PROSITE" id="PS00934">
    <property type="entry name" value="GLYOXALASE_I_1"/>
    <property type="match status" value="1"/>
</dbReference>
<dbReference type="InterPro" id="IPR029068">
    <property type="entry name" value="Glyas_Bleomycin-R_OHBP_Dase"/>
</dbReference>
<keyword evidence="4" id="KW-1185">Reference proteome</keyword>